<sequence>MYVHPQCHNGLALAGTVLLRVVVVAFNLLAASPPFPAQPAPLRRTDVRKRHPTEAVAATLYCPGMPPVAPLLRPRAQPGSSQVVAGSLPQCALKRAPALSGSHQACRPALAHAPRTSARHSNQTGPRRSLLAVSIFTPVAYTVVATLGNLRHRVWPAGFCQDRWVAGGALLQCGHLAAQQAPPPFRILF</sequence>
<reference evidence="1" key="1">
    <citation type="journal article" date="2022" name="bioRxiv">
        <title>Sequencing and chromosome-scale assembly of the giantPleurodeles waltlgenome.</title>
        <authorList>
            <person name="Brown T."/>
            <person name="Elewa A."/>
            <person name="Iarovenko S."/>
            <person name="Subramanian E."/>
            <person name="Araus A.J."/>
            <person name="Petzold A."/>
            <person name="Susuki M."/>
            <person name="Suzuki K.-i.T."/>
            <person name="Hayashi T."/>
            <person name="Toyoda A."/>
            <person name="Oliveira C."/>
            <person name="Osipova E."/>
            <person name="Leigh N.D."/>
            <person name="Simon A."/>
            <person name="Yun M.H."/>
        </authorList>
    </citation>
    <scope>NUCLEOTIDE SEQUENCE</scope>
    <source>
        <strain evidence="1">20211129_DDA</strain>
        <tissue evidence="1">Liver</tissue>
    </source>
</reference>
<comment type="caution">
    <text evidence="1">The sequence shown here is derived from an EMBL/GenBank/DDBJ whole genome shotgun (WGS) entry which is preliminary data.</text>
</comment>
<gene>
    <name evidence="1" type="ORF">NDU88_000034</name>
</gene>
<accession>A0AAV7USW3</accession>
<dbReference type="AlphaFoldDB" id="A0AAV7USW3"/>
<dbReference type="Proteomes" id="UP001066276">
    <property type="component" value="Chromosome 2_2"/>
</dbReference>
<proteinExistence type="predicted"/>
<keyword evidence="2" id="KW-1185">Reference proteome</keyword>
<protein>
    <submittedName>
        <fullName evidence="1">Uncharacterized protein</fullName>
    </submittedName>
</protein>
<name>A0AAV7USW3_PLEWA</name>
<dbReference type="EMBL" id="JANPWB010000004">
    <property type="protein sequence ID" value="KAJ1190712.1"/>
    <property type="molecule type" value="Genomic_DNA"/>
</dbReference>
<evidence type="ECO:0000313" key="2">
    <source>
        <dbReference type="Proteomes" id="UP001066276"/>
    </source>
</evidence>
<evidence type="ECO:0000313" key="1">
    <source>
        <dbReference type="EMBL" id="KAJ1190712.1"/>
    </source>
</evidence>
<organism evidence="1 2">
    <name type="scientific">Pleurodeles waltl</name>
    <name type="common">Iberian ribbed newt</name>
    <dbReference type="NCBI Taxonomy" id="8319"/>
    <lineage>
        <taxon>Eukaryota</taxon>
        <taxon>Metazoa</taxon>
        <taxon>Chordata</taxon>
        <taxon>Craniata</taxon>
        <taxon>Vertebrata</taxon>
        <taxon>Euteleostomi</taxon>
        <taxon>Amphibia</taxon>
        <taxon>Batrachia</taxon>
        <taxon>Caudata</taxon>
        <taxon>Salamandroidea</taxon>
        <taxon>Salamandridae</taxon>
        <taxon>Pleurodelinae</taxon>
        <taxon>Pleurodeles</taxon>
    </lineage>
</organism>